<evidence type="ECO:0000256" key="11">
    <source>
        <dbReference type="PROSITE-ProRule" id="PRU00076"/>
    </source>
</evidence>
<evidence type="ECO:0000256" key="2">
    <source>
        <dbReference type="ARBA" id="ARBA00022670"/>
    </source>
</evidence>
<evidence type="ECO:0000256" key="8">
    <source>
        <dbReference type="ARBA" id="ARBA00023049"/>
    </source>
</evidence>
<dbReference type="InterPro" id="IPR013320">
    <property type="entry name" value="ConA-like_dom_sf"/>
</dbReference>
<feature type="binding site" evidence="12">
    <location>
        <position position="252"/>
    </location>
    <ligand>
        <name>Zn(2+)</name>
        <dbReference type="ChEBI" id="CHEBI:29105"/>
        <note>catalytic</note>
    </ligand>
</feature>
<evidence type="ECO:0000256" key="7">
    <source>
        <dbReference type="ARBA" id="ARBA00022833"/>
    </source>
</evidence>
<dbReference type="Pfam" id="PF00431">
    <property type="entry name" value="CUB"/>
    <property type="match status" value="1"/>
</dbReference>
<feature type="active site" evidence="12">
    <location>
        <position position="243"/>
    </location>
</feature>
<keyword evidence="3 12" id="KW-0479">Metal-binding</keyword>
<keyword evidence="7 12" id="KW-0862">Zinc</keyword>
<comment type="cofactor">
    <cofactor evidence="12 13">
        <name>Zn(2+)</name>
        <dbReference type="ChEBI" id="CHEBI:29105"/>
    </cofactor>
    <text evidence="12 13">Binds 1 zinc ion per subunit.</text>
</comment>
<dbReference type="SMART" id="SM00181">
    <property type="entry name" value="EGF"/>
    <property type="match status" value="3"/>
</dbReference>
<keyword evidence="2 12" id="KW-0645">Protease</keyword>
<keyword evidence="10" id="KW-0325">Glycoprotein</keyword>
<evidence type="ECO:0000259" key="15">
    <source>
        <dbReference type="PROSITE" id="PS50026"/>
    </source>
</evidence>
<comment type="caution">
    <text evidence="11">Lacks conserved residue(s) required for the propagation of feature annotation.</text>
</comment>
<evidence type="ECO:0000256" key="12">
    <source>
        <dbReference type="PROSITE-ProRule" id="PRU01211"/>
    </source>
</evidence>
<dbReference type="Pfam" id="PF00008">
    <property type="entry name" value="EGF"/>
    <property type="match status" value="2"/>
</dbReference>
<feature type="binding site" evidence="12">
    <location>
        <position position="246"/>
    </location>
    <ligand>
        <name>Zn(2+)</name>
        <dbReference type="ChEBI" id="CHEBI:29105"/>
        <note>catalytic</note>
    </ligand>
</feature>
<dbReference type="PRINTS" id="PR00480">
    <property type="entry name" value="ASTACIN"/>
</dbReference>
<feature type="disulfide bond" evidence="11">
    <location>
        <begin position="575"/>
        <end position="584"/>
    </location>
</feature>
<evidence type="ECO:0000256" key="3">
    <source>
        <dbReference type="ARBA" id="ARBA00022723"/>
    </source>
</evidence>
<dbReference type="InterPro" id="IPR035914">
    <property type="entry name" value="Sperma_CUB_dom_sf"/>
</dbReference>
<dbReference type="EC" id="3.4.24.-" evidence="13"/>
<dbReference type="SMART" id="SM00235">
    <property type="entry name" value="ZnMc"/>
    <property type="match status" value="1"/>
</dbReference>
<evidence type="ECO:0000259" key="14">
    <source>
        <dbReference type="PROSITE" id="PS01180"/>
    </source>
</evidence>
<dbReference type="SUPFAM" id="SSF49899">
    <property type="entry name" value="Concanavalin A-like lectins/glucanases"/>
    <property type="match status" value="1"/>
</dbReference>
<dbReference type="Pfam" id="PF01400">
    <property type="entry name" value="Astacin"/>
    <property type="match status" value="1"/>
</dbReference>
<evidence type="ECO:0000256" key="5">
    <source>
        <dbReference type="ARBA" id="ARBA00022737"/>
    </source>
</evidence>
<evidence type="ECO:0000256" key="10">
    <source>
        <dbReference type="ARBA" id="ARBA00023180"/>
    </source>
</evidence>
<dbReference type="SUPFAM" id="SSF57196">
    <property type="entry name" value="EGF/Laminin"/>
    <property type="match status" value="2"/>
</dbReference>
<dbReference type="FunFam" id="2.10.25.10:FF:000012">
    <property type="entry name" value="Delta-like protein"/>
    <property type="match status" value="1"/>
</dbReference>
<sequence>MYKKESQKSNGQKSERSCFQFDMTMQKLVSTILLCITAVAALPLNKSSRAVSRAGNFELPPTFVWNIWDVLTQGGNWHPQLFDEWDRNDQDSPIAALFQTMLVFDDKGVPHKPRGVKPSRKSSVKITELDRHLEAPKSGQRRKKRNFLTTSTLWENKIVPYTIQTGFSAQMNNGIQEGIQDFHDMTCLQFVPNSQRPSLPHNTHIAFVNGQGCSSYVGRTSFTAQQVTLQDPQCAETKTVIHELMHAIGQMHEQQRTDRDQYIEILSNNIPSNAMNNFDISNTHDRTPYDVESIMQYPLTSFSQNGGKTMKLKDTRLEVLIDTAKTFTHNDIKEITLAYQCTESCTSPPSCQNEGFVAHTCQCLCPSELTGSTCEQVQTDTGCGGVINLNSGQQHIVESPNYPNTVTTDKECVWLIRGPTGSNIKLDIQELDLARNNFNSECHHWIEIRYNMIGQSGIRQCNTVNNQVYTTTNDGERNLMLVKFDSRIRKDIQSSQGQKFKLQFTAEGGSSSNPCDPNPCLNSGTCTVIGSTYDCACTASWTGSICDVLVQSCQPNPCQNGGTCSIIGNSVSCDCPPNWGGPNCETSTVVTTTTTTTTVSPPTGSTHLCDFETNSCWMNAYGAIYIRSGSWSVEPSYATEGTSRYAFIYPGASFILRSPDNFLSDKDYCFELYYYMNGSSPYLEVYHLNSFQQTENLYSYSQNTSGSWHNIKLPFHGHSADKLTIYGQLGYSFFGGVLALDQIRLTDGSC</sequence>
<dbReference type="PANTHER" id="PTHR10127">
    <property type="entry name" value="DISCOIDIN, CUB, EGF, LAMININ , AND ZINC METALLOPROTEASE DOMAIN CONTAINING"/>
    <property type="match status" value="1"/>
</dbReference>
<dbReference type="PROSITE" id="PS51864">
    <property type="entry name" value="ASTACIN"/>
    <property type="match status" value="1"/>
</dbReference>
<protein>
    <recommendedName>
        <fullName evidence="13">Metalloendopeptidase</fullName>
        <ecNumber evidence="13">3.4.24.-</ecNumber>
    </recommendedName>
</protein>
<dbReference type="SUPFAM" id="SSF55486">
    <property type="entry name" value="Metalloproteases ('zincins'), catalytic domain"/>
    <property type="match status" value="1"/>
</dbReference>
<name>A0A8W8IH92_MAGGI</name>
<dbReference type="GO" id="GO:0008270">
    <property type="term" value="F:zinc ion binding"/>
    <property type="evidence" value="ECO:0007669"/>
    <property type="project" value="UniProtKB-UniRule"/>
</dbReference>
<keyword evidence="9 11" id="KW-1015">Disulfide bond</keyword>
<accession>A0A8W8IH92</accession>
<evidence type="ECO:0000256" key="6">
    <source>
        <dbReference type="ARBA" id="ARBA00022801"/>
    </source>
</evidence>
<keyword evidence="8 12" id="KW-0482">Metalloprotease</keyword>
<evidence type="ECO:0000256" key="9">
    <source>
        <dbReference type="ARBA" id="ARBA00023157"/>
    </source>
</evidence>
<dbReference type="GO" id="GO:0006508">
    <property type="term" value="P:proteolysis"/>
    <property type="evidence" value="ECO:0007669"/>
    <property type="project" value="UniProtKB-KW"/>
</dbReference>
<keyword evidence="4" id="KW-0732">Signal</keyword>
<organism evidence="18 19">
    <name type="scientific">Magallana gigas</name>
    <name type="common">Pacific oyster</name>
    <name type="synonym">Crassostrea gigas</name>
    <dbReference type="NCBI Taxonomy" id="29159"/>
    <lineage>
        <taxon>Eukaryota</taxon>
        <taxon>Metazoa</taxon>
        <taxon>Spiralia</taxon>
        <taxon>Lophotrochozoa</taxon>
        <taxon>Mollusca</taxon>
        <taxon>Bivalvia</taxon>
        <taxon>Autobranchia</taxon>
        <taxon>Pteriomorphia</taxon>
        <taxon>Ostreida</taxon>
        <taxon>Ostreoidea</taxon>
        <taxon>Ostreidae</taxon>
        <taxon>Magallana</taxon>
    </lineage>
</organism>
<dbReference type="SMART" id="SM00042">
    <property type="entry name" value="CUB"/>
    <property type="match status" value="1"/>
</dbReference>
<dbReference type="PROSITE" id="PS00022">
    <property type="entry name" value="EGF_1"/>
    <property type="match status" value="2"/>
</dbReference>
<dbReference type="SUPFAM" id="SSF49854">
    <property type="entry name" value="Spermadhesin, CUB domain"/>
    <property type="match status" value="1"/>
</dbReference>
<dbReference type="PROSITE" id="PS50026">
    <property type="entry name" value="EGF_3"/>
    <property type="match status" value="2"/>
</dbReference>
<dbReference type="Gene3D" id="2.60.120.200">
    <property type="match status" value="1"/>
</dbReference>
<dbReference type="Gene3D" id="2.60.120.290">
    <property type="entry name" value="Spermadhesin, CUB domain"/>
    <property type="match status" value="1"/>
</dbReference>
<dbReference type="GO" id="GO:0004222">
    <property type="term" value="F:metalloendopeptidase activity"/>
    <property type="evidence" value="ECO:0007669"/>
    <property type="project" value="UniProtKB-UniRule"/>
</dbReference>
<dbReference type="InterPro" id="IPR000998">
    <property type="entry name" value="MAM_dom"/>
</dbReference>
<proteinExistence type="predicted"/>
<dbReference type="EnsemblMetazoa" id="G14296.1">
    <property type="protein sequence ID" value="G14296.1:cds"/>
    <property type="gene ID" value="G14296"/>
</dbReference>
<keyword evidence="1 11" id="KW-0245">EGF-like domain</keyword>
<dbReference type="Pfam" id="PF00629">
    <property type="entry name" value="MAM"/>
    <property type="match status" value="1"/>
</dbReference>
<feature type="domain" description="CUB" evidence="14">
    <location>
        <begin position="383"/>
        <end position="507"/>
    </location>
</feature>
<evidence type="ECO:0000256" key="4">
    <source>
        <dbReference type="ARBA" id="ARBA00022729"/>
    </source>
</evidence>
<dbReference type="CDD" id="cd00054">
    <property type="entry name" value="EGF_CA"/>
    <property type="match status" value="2"/>
</dbReference>
<reference evidence="18" key="1">
    <citation type="submission" date="2022-08" db="UniProtKB">
        <authorList>
            <consortium name="EnsemblMetazoa"/>
        </authorList>
    </citation>
    <scope>IDENTIFICATION</scope>
    <source>
        <strain evidence="18">05x7-T-G4-1.051#20</strain>
    </source>
</reference>
<dbReference type="Gene3D" id="2.10.25.10">
    <property type="entry name" value="Laminin"/>
    <property type="match status" value="2"/>
</dbReference>
<evidence type="ECO:0000259" key="17">
    <source>
        <dbReference type="PROSITE" id="PS51864"/>
    </source>
</evidence>
<feature type="domain" description="EGF-like" evidence="15">
    <location>
        <begin position="511"/>
        <end position="547"/>
    </location>
</feature>
<keyword evidence="19" id="KW-1185">Reference proteome</keyword>
<dbReference type="InterPro" id="IPR000742">
    <property type="entry name" value="EGF"/>
</dbReference>
<dbReference type="InterPro" id="IPR001506">
    <property type="entry name" value="Peptidase_M12A"/>
</dbReference>
<keyword evidence="6 12" id="KW-0378">Hydrolase</keyword>
<dbReference type="InterPro" id="IPR000859">
    <property type="entry name" value="CUB_dom"/>
</dbReference>
<dbReference type="CDD" id="cd04280">
    <property type="entry name" value="ZnMc_astacin_like"/>
    <property type="match status" value="1"/>
</dbReference>
<keyword evidence="5" id="KW-0677">Repeat</keyword>
<dbReference type="PROSITE" id="PS01180">
    <property type="entry name" value="CUB"/>
    <property type="match status" value="1"/>
</dbReference>
<dbReference type="GO" id="GO:0016020">
    <property type="term" value="C:membrane"/>
    <property type="evidence" value="ECO:0007669"/>
    <property type="project" value="InterPro"/>
</dbReference>
<feature type="domain" description="MAM" evidence="16">
    <location>
        <begin position="669"/>
        <end position="750"/>
    </location>
</feature>
<feature type="domain" description="Peptidase M12A" evidence="17">
    <location>
        <begin position="146"/>
        <end position="342"/>
    </location>
</feature>
<feature type="binding site" evidence="12">
    <location>
        <position position="242"/>
    </location>
    <ligand>
        <name>Zn(2+)</name>
        <dbReference type="ChEBI" id="CHEBI:29105"/>
        <note>catalytic</note>
    </ligand>
</feature>
<dbReference type="InterPro" id="IPR024079">
    <property type="entry name" value="MetalloPept_cat_dom_sf"/>
</dbReference>
<dbReference type="InterPro" id="IPR006026">
    <property type="entry name" value="Peptidase_Metallo"/>
</dbReference>
<dbReference type="CDD" id="cd00041">
    <property type="entry name" value="CUB"/>
    <property type="match status" value="1"/>
</dbReference>
<dbReference type="Gene3D" id="3.40.390.10">
    <property type="entry name" value="Collagenase (Catalytic Domain)"/>
    <property type="match status" value="1"/>
</dbReference>
<dbReference type="PROSITE" id="PS50060">
    <property type="entry name" value="MAM_2"/>
    <property type="match status" value="1"/>
</dbReference>
<dbReference type="PANTHER" id="PTHR10127:SF780">
    <property type="entry name" value="METALLOENDOPEPTIDASE"/>
    <property type="match status" value="1"/>
</dbReference>
<dbReference type="Proteomes" id="UP000005408">
    <property type="component" value="Unassembled WGS sequence"/>
</dbReference>
<feature type="domain" description="EGF-like" evidence="15">
    <location>
        <begin position="549"/>
        <end position="585"/>
    </location>
</feature>
<evidence type="ECO:0000313" key="19">
    <source>
        <dbReference type="Proteomes" id="UP000005408"/>
    </source>
</evidence>
<dbReference type="AlphaFoldDB" id="A0A8W8IH92"/>
<evidence type="ECO:0000313" key="18">
    <source>
        <dbReference type="EnsemblMetazoa" id="G14296.1:cds"/>
    </source>
</evidence>
<evidence type="ECO:0000256" key="13">
    <source>
        <dbReference type="RuleBase" id="RU361183"/>
    </source>
</evidence>
<dbReference type="InterPro" id="IPR034035">
    <property type="entry name" value="Astacin-like_dom"/>
</dbReference>
<evidence type="ECO:0000259" key="16">
    <source>
        <dbReference type="PROSITE" id="PS50060"/>
    </source>
</evidence>
<feature type="disulfide bond" evidence="11">
    <location>
        <begin position="537"/>
        <end position="546"/>
    </location>
</feature>
<evidence type="ECO:0000256" key="1">
    <source>
        <dbReference type="ARBA" id="ARBA00022536"/>
    </source>
</evidence>